<evidence type="ECO:0008006" key="8">
    <source>
        <dbReference type="Google" id="ProtNLM"/>
    </source>
</evidence>
<evidence type="ECO:0000313" key="6">
    <source>
        <dbReference type="EMBL" id="RHZ43795.1"/>
    </source>
</evidence>
<dbReference type="InterPro" id="IPR007568">
    <property type="entry name" value="RTA1"/>
</dbReference>
<accession>A0A397FYN9</accession>
<feature type="transmembrane region" description="Helical" evidence="5">
    <location>
        <begin position="12"/>
        <end position="34"/>
    </location>
</feature>
<protein>
    <recommendedName>
        <fullName evidence="8">RTA1 like protein</fullName>
    </recommendedName>
</protein>
<evidence type="ECO:0000313" key="7">
    <source>
        <dbReference type="Proteomes" id="UP000215305"/>
    </source>
</evidence>
<dbReference type="PANTHER" id="PTHR31465:SF35">
    <property type="entry name" value="RTA1 DOMAIN PROTEIN-RELATED"/>
    <property type="match status" value="1"/>
</dbReference>
<sequence length="300" mass="33223">MAETQWRAYAYYPSAGGATVMALLFLVGTLIQIYQLIRTRAWLTIPIIIGGLCTSTPQQYRAMANLTVETTGYIGRIMSARQSPDWTTGPYIMQSTTLLIAPALFAATIYMVLGRIIALVQGEPHCLLRLPWLTKIFVVGDVISFLMQSAGAGIMVQSHSTTDRTGEHVIIGGLLVQIGFFCFFIVVAVLFQRRIDRFPTPRAVSVSPPIPWRKHLFALYVTSFLILVRSVERFVEYAQGQEGGLISHEVYLFVFDGVPMLLVLVILVRVHPSEMNALLGRGRVAATKTGLSFRDVSPVV</sequence>
<comment type="caution">
    <text evidence="6">The sequence shown here is derived from an EMBL/GenBank/DDBJ whole genome shotgun (WGS) entry which is preliminary data.</text>
</comment>
<keyword evidence="3 5" id="KW-1133">Transmembrane helix</keyword>
<dbReference type="GO" id="GO:0016020">
    <property type="term" value="C:membrane"/>
    <property type="evidence" value="ECO:0007669"/>
    <property type="project" value="UniProtKB-SubCell"/>
</dbReference>
<dbReference type="AlphaFoldDB" id="A0A397FYN9"/>
<feature type="transmembrane region" description="Helical" evidence="5">
    <location>
        <begin position="250"/>
        <end position="268"/>
    </location>
</feature>
<proteinExistence type="predicted"/>
<dbReference type="EMBL" id="NKHU02000380">
    <property type="protein sequence ID" value="RHZ43795.1"/>
    <property type="molecule type" value="Genomic_DNA"/>
</dbReference>
<keyword evidence="7" id="KW-1185">Reference proteome</keyword>
<feature type="transmembrane region" description="Helical" evidence="5">
    <location>
        <begin position="168"/>
        <end position="191"/>
    </location>
</feature>
<organism evidence="6 7">
    <name type="scientific">Aspergillus thermomutatus</name>
    <name type="common">Neosartorya pseudofischeri</name>
    <dbReference type="NCBI Taxonomy" id="41047"/>
    <lineage>
        <taxon>Eukaryota</taxon>
        <taxon>Fungi</taxon>
        <taxon>Dikarya</taxon>
        <taxon>Ascomycota</taxon>
        <taxon>Pezizomycotina</taxon>
        <taxon>Eurotiomycetes</taxon>
        <taxon>Eurotiomycetidae</taxon>
        <taxon>Eurotiales</taxon>
        <taxon>Aspergillaceae</taxon>
        <taxon>Aspergillus</taxon>
        <taxon>Aspergillus subgen. Fumigati</taxon>
    </lineage>
</organism>
<name>A0A397FYN9_ASPTH</name>
<feature type="transmembrane region" description="Helical" evidence="5">
    <location>
        <begin position="132"/>
        <end position="156"/>
    </location>
</feature>
<feature type="transmembrane region" description="Helical" evidence="5">
    <location>
        <begin position="212"/>
        <end position="230"/>
    </location>
</feature>
<reference evidence="6" key="1">
    <citation type="submission" date="2018-08" db="EMBL/GenBank/DDBJ databases">
        <title>Draft genome sequence of azole-resistant Aspergillus thermomutatus (Neosartorya pseudofischeri) strain HMR AF 39, isolated from a human nasal aspirate.</title>
        <authorList>
            <person name="Parent-Michaud M."/>
            <person name="Dufresne P.J."/>
            <person name="Fournier E."/>
            <person name="Martineau C."/>
            <person name="Moreira S."/>
            <person name="Perkins V."/>
            <person name="De Repentigny L."/>
            <person name="Dufresne S.F."/>
        </authorList>
    </citation>
    <scope>NUCLEOTIDE SEQUENCE [LARGE SCALE GENOMIC DNA]</scope>
    <source>
        <strain evidence="6">HMR AF 39</strain>
    </source>
</reference>
<feature type="transmembrane region" description="Helical" evidence="5">
    <location>
        <begin position="99"/>
        <end position="120"/>
    </location>
</feature>
<comment type="subcellular location">
    <subcellularLocation>
        <location evidence="1">Membrane</location>
        <topology evidence="1">Multi-pass membrane protein</topology>
    </subcellularLocation>
</comment>
<dbReference type="Proteomes" id="UP000215305">
    <property type="component" value="Unassembled WGS sequence"/>
</dbReference>
<evidence type="ECO:0000256" key="5">
    <source>
        <dbReference type="SAM" id="Phobius"/>
    </source>
</evidence>
<evidence type="ECO:0000256" key="1">
    <source>
        <dbReference type="ARBA" id="ARBA00004141"/>
    </source>
</evidence>
<gene>
    <name evidence="6" type="ORF">CDV56_100292</name>
</gene>
<dbReference type="RefSeq" id="XP_026609990.1">
    <property type="nucleotide sequence ID" value="XM_026753911.1"/>
</dbReference>
<dbReference type="STRING" id="41047.A0A397FYN9"/>
<dbReference type="PANTHER" id="PTHR31465">
    <property type="entry name" value="PROTEIN RTA1-RELATED"/>
    <property type="match status" value="1"/>
</dbReference>
<evidence type="ECO:0000256" key="4">
    <source>
        <dbReference type="ARBA" id="ARBA00023136"/>
    </source>
</evidence>
<dbReference type="GeneID" id="38122266"/>
<dbReference type="OrthoDB" id="3358017at2759"/>
<keyword evidence="4 5" id="KW-0472">Membrane</keyword>
<evidence type="ECO:0000256" key="2">
    <source>
        <dbReference type="ARBA" id="ARBA00022692"/>
    </source>
</evidence>
<dbReference type="Pfam" id="PF04479">
    <property type="entry name" value="RTA1"/>
    <property type="match status" value="1"/>
</dbReference>
<evidence type="ECO:0000256" key="3">
    <source>
        <dbReference type="ARBA" id="ARBA00022989"/>
    </source>
</evidence>
<dbReference type="VEuPathDB" id="FungiDB:CDV56_100292"/>
<keyword evidence="2 5" id="KW-0812">Transmembrane</keyword>